<dbReference type="InterPro" id="IPR023213">
    <property type="entry name" value="CAT-like_dom_sf"/>
</dbReference>
<protein>
    <submittedName>
        <fullName evidence="3">Uncharacterized acetyltransferase At3g50280-like</fullName>
    </submittedName>
</protein>
<reference evidence="2" key="1">
    <citation type="journal article" date="2014" name="Nat. Commun.">
        <title>The emerging biofuel crop Camelina sativa retains a highly undifferentiated hexaploid genome structure.</title>
        <authorList>
            <person name="Kagale S."/>
            <person name="Koh C."/>
            <person name="Nixon J."/>
            <person name="Bollina V."/>
            <person name="Clarke W.E."/>
            <person name="Tuteja R."/>
            <person name="Spillane C."/>
            <person name="Robinson S.J."/>
            <person name="Links M.G."/>
            <person name="Clarke C."/>
            <person name="Higgins E.E."/>
            <person name="Huebert T."/>
            <person name="Sharpe A.G."/>
            <person name="Parkin I.A."/>
        </authorList>
    </citation>
    <scope>NUCLEOTIDE SEQUENCE [LARGE SCALE GENOMIC DNA]</scope>
    <source>
        <strain evidence="2">cv. DH55</strain>
    </source>
</reference>
<name>A0ABM0YNP9_CAMSA</name>
<sequence>MEDVTVISSSIVKPGNISHSGQAKIHLTPSDLSLLYLDYPQRGLLFHKPDPQTHFISRLKSSLSTTLETYFPFTGSLVKVNNHEDNTVSLYIDCDDGRGVKFVHAIADSVSGSRIEFVHHVSASYRCCAGILYWVTYWAKDLASSNPEP</sequence>
<proteinExistence type="predicted"/>
<keyword evidence="2" id="KW-1185">Reference proteome</keyword>
<evidence type="ECO:0000313" key="2">
    <source>
        <dbReference type="Proteomes" id="UP000694864"/>
    </source>
</evidence>
<dbReference type="GeneID" id="104780861"/>
<evidence type="ECO:0000256" key="1">
    <source>
        <dbReference type="ARBA" id="ARBA00022679"/>
    </source>
</evidence>
<gene>
    <name evidence="3" type="primary">LOC104780861</name>
</gene>
<evidence type="ECO:0000313" key="3">
    <source>
        <dbReference type="RefSeq" id="XP_010503701.1"/>
    </source>
</evidence>
<dbReference type="PANTHER" id="PTHR31896">
    <property type="entry name" value="FAMILY REGULATORY PROTEIN, PUTATIVE (AFU_ORTHOLOGUE AFUA_3G14730)-RELATED"/>
    <property type="match status" value="1"/>
</dbReference>
<organism evidence="2 3">
    <name type="scientific">Camelina sativa</name>
    <name type="common">False flax</name>
    <name type="synonym">Myagrum sativum</name>
    <dbReference type="NCBI Taxonomy" id="90675"/>
    <lineage>
        <taxon>Eukaryota</taxon>
        <taxon>Viridiplantae</taxon>
        <taxon>Streptophyta</taxon>
        <taxon>Embryophyta</taxon>
        <taxon>Tracheophyta</taxon>
        <taxon>Spermatophyta</taxon>
        <taxon>Magnoliopsida</taxon>
        <taxon>eudicotyledons</taxon>
        <taxon>Gunneridae</taxon>
        <taxon>Pentapetalae</taxon>
        <taxon>rosids</taxon>
        <taxon>malvids</taxon>
        <taxon>Brassicales</taxon>
        <taxon>Brassicaceae</taxon>
        <taxon>Camelineae</taxon>
        <taxon>Camelina</taxon>
    </lineage>
</organism>
<dbReference type="Pfam" id="PF02458">
    <property type="entry name" value="Transferase"/>
    <property type="match status" value="1"/>
</dbReference>
<dbReference type="RefSeq" id="XP_010503701.1">
    <property type="nucleotide sequence ID" value="XM_010505399.2"/>
</dbReference>
<dbReference type="Proteomes" id="UP000694864">
    <property type="component" value="Chromosome 4"/>
</dbReference>
<dbReference type="PANTHER" id="PTHR31896:SF31">
    <property type="entry name" value="HXXXD-TYPE ACYL-TRANSFERASE FAMILY PROTEIN"/>
    <property type="match status" value="1"/>
</dbReference>
<accession>A0ABM0YNP9</accession>
<reference evidence="3" key="2">
    <citation type="submission" date="2025-08" db="UniProtKB">
        <authorList>
            <consortium name="RefSeq"/>
        </authorList>
    </citation>
    <scope>IDENTIFICATION</scope>
    <source>
        <tissue evidence="3">Leaf</tissue>
    </source>
</reference>
<keyword evidence="1" id="KW-0808">Transferase</keyword>
<dbReference type="InterPro" id="IPR051283">
    <property type="entry name" value="Sec_Metabolite_Acyltrans"/>
</dbReference>
<dbReference type="Gene3D" id="3.30.559.10">
    <property type="entry name" value="Chloramphenicol acetyltransferase-like domain"/>
    <property type="match status" value="1"/>
</dbReference>